<dbReference type="Gene3D" id="2.40.70.10">
    <property type="entry name" value="Acid Proteases"/>
    <property type="match status" value="1"/>
</dbReference>
<feature type="compositionally biased region" description="Low complexity" evidence="1">
    <location>
        <begin position="34"/>
        <end position="51"/>
    </location>
</feature>
<dbReference type="Gramene" id="Psat07G0532200-T1">
    <property type="protein sequence ID" value="KAI5389960.1"/>
    <property type="gene ID" value="KIW84_075322"/>
</dbReference>
<dbReference type="SUPFAM" id="SSF50630">
    <property type="entry name" value="Acid proteases"/>
    <property type="match status" value="1"/>
</dbReference>
<dbReference type="InterPro" id="IPR001969">
    <property type="entry name" value="Aspartic_peptidase_AS"/>
</dbReference>
<feature type="region of interest" description="Disordered" evidence="1">
    <location>
        <begin position="1"/>
        <end position="58"/>
    </location>
</feature>
<dbReference type="Proteomes" id="UP001058974">
    <property type="component" value="Chromosome 7"/>
</dbReference>
<reference evidence="2 3" key="1">
    <citation type="journal article" date="2022" name="Nat. Genet.">
        <title>Improved pea reference genome and pan-genome highlight genomic features and evolutionary characteristics.</title>
        <authorList>
            <person name="Yang T."/>
            <person name="Liu R."/>
            <person name="Luo Y."/>
            <person name="Hu S."/>
            <person name="Wang D."/>
            <person name="Wang C."/>
            <person name="Pandey M.K."/>
            <person name="Ge S."/>
            <person name="Xu Q."/>
            <person name="Li N."/>
            <person name="Li G."/>
            <person name="Huang Y."/>
            <person name="Saxena R.K."/>
            <person name="Ji Y."/>
            <person name="Li M."/>
            <person name="Yan X."/>
            <person name="He Y."/>
            <person name="Liu Y."/>
            <person name="Wang X."/>
            <person name="Xiang C."/>
            <person name="Varshney R.K."/>
            <person name="Ding H."/>
            <person name="Gao S."/>
            <person name="Zong X."/>
        </authorList>
    </citation>
    <scope>NUCLEOTIDE SEQUENCE [LARGE SCALE GENOMIC DNA]</scope>
    <source>
        <strain evidence="2 3">cv. Zhongwan 6</strain>
    </source>
</reference>
<dbReference type="GO" id="GO:0006508">
    <property type="term" value="P:proteolysis"/>
    <property type="evidence" value="ECO:0007669"/>
    <property type="project" value="InterPro"/>
</dbReference>
<sequence>MDQFMTLMTGMAEGQEKLRELVEQPRPDPEVEIPNAEGNPGNPGNADNPVNIGNAGNVNADGNPVGPITITIPGPVPYEKDSAIPWHYGADIYCQGQKVNEEDIDIGSSAVDNVGGVGGFTRSGRLFAPSTLRANTETEAAAKAKGKQMAAEEVTTEEDPPKTAFEKEMDEFMRIIKKSDYKVVDQLNQTPSKISILSLLLCSEAHRAALLKVLNMAYVPPEITVNQLESVVSNVNANRGLGFTDNDLTSEDRNHNKALHITMECKGVVFSHVLVDTGSSLNVLPKKALMKLDCDDTILRPSNLVVRAFDGSKRAVFGEVELPVKIGPQVFKSTFYVMDIQPAYSCLLGRPWIHVAGAVTSTLHQKLKYELEGQVVTVCAEEDIFVSHLSTFKYVEMDGEMHEMLCQGFEAININEVAPEVVFSPEFEKVGTSISSYKQAVEVVKVGNAQCWGKFVEPVIKEDKFGLGRQERDQDRGKSIGREERPLIMYLTLLERSMGCVLGQHDESGRKEHAVYYLSKSLPTMNKDTHCSRKLAAFWHGLLAD</sequence>
<evidence type="ECO:0000313" key="2">
    <source>
        <dbReference type="EMBL" id="KAI5389960.1"/>
    </source>
</evidence>
<dbReference type="CDD" id="cd00303">
    <property type="entry name" value="retropepsin_like"/>
    <property type="match status" value="1"/>
</dbReference>
<dbReference type="PROSITE" id="PS00141">
    <property type="entry name" value="ASP_PROTEASE"/>
    <property type="match status" value="1"/>
</dbReference>
<name>A0A9D5A1S2_PEA</name>
<dbReference type="EMBL" id="JAMSHJ010000007">
    <property type="protein sequence ID" value="KAI5389960.1"/>
    <property type="molecule type" value="Genomic_DNA"/>
</dbReference>
<feature type="compositionally biased region" description="Basic and acidic residues" evidence="1">
    <location>
        <begin position="14"/>
        <end position="29"/>
    </location>
</feature>
<accession>A0A9D5A1S2</accession>
<dbReference type="AlphaFoldDB" id="A0A9D5A1S2"/>
<gene>
    <name evidence="2" type="ORF">KIW84_075322</name>
</gene>
<proteinExistence type="predicted"/>
<dbReference type="InterPro" id="IPR021109">
    <property type="entry name" value="Peptidase_aspartic_dom_sf"/>
</dbReference>
<organism evidence="2 3">
    <name type="scientific">Pisum sativum</name>
    <name type="common">Garden pea</name>
    <name type="synonym">Lathyrus oleraceus</name>
    <dbReference type="NCBI Taxonomy" id="3888"/>
    <lineage>
        <taxon>Eukaryota</taxon>
        <taxon>Viridiplantae</taxon>
        <taxon>Streptophyta</taxon>
        <taxon>Embryophyta</taxon>
        <taxon>Tracheophyta</taxon>
        <taxon>Spermatophyta</taxon>
        <taxon>Magnoliopsida</taxon>
        <taxon>eudicotyledons</taxon>
        <taxon>Gunneridae</taxon>
        <taxon>Pentapetalae</taxon>
        <taxon>rosids</taxon>
        <taxon>fabids</taxon>
        <taxon>Fabales</taxon>
        <taxon>Fabaceae</taxon>
        <taxon>Papilionoideae</taxon>
        <taxon>50 kb inversion clade</taxon>
        <taxon>NPAAA clade</taxon>
        <taxon>Hologalegina</taxon>
        <taxon>IRL clade</taxon>
        <taxon>Fabeae</taxon>
        <taxon>Lathyrus</taxon>
    </lineage>
</organism>
<evidence type="ECO:0000313" key="3">
    <source>
        <dbReference type="Proteomes" id="UP001058974"/>
    </source>
</evidence>
<protein>
    <submittedName>
        <fullName evidence="2">Uncharacterized protein</fullName>
    </submittedName>
</protein>
<keyword evidence="3" id="KW-1185">Reference proteome</keyword>
<dbReference type="PANTHER" id="PTHR32108:SF9">
    <property type="entry name" value="REVERSE TRANSCRIPTASE RNASE H-LIKE DOMAIN-CONTAINING PROTEIN"/>
    <property type="match status" value="1"/>
</dbReference>
<dbReference type="GO" id="GO:0004190">
    <property type="term" value="F:aspartic-type endopeptidase activity"/>
    <property type="evidence" value="ECO:0007669"/>
    <property type="project" value="InterPro"/>
</dbReference>
<comment type="caution">
    <text evidence="2">The sequence shown here is derived from an EMBL/GenBank/DDBJ whole genome shotgun (WGS) entry which is preliminary data.</text>
</comment>
<dbReference type="PANTHER" id="PTHR32108">
    <property type="entry name" value="DNA-DIRECTED RNA POLYMERASE SUBUNIT ALPHA"/>
    <property type="match status" value="1"/>
</dbReference>
<evidence type="ECO:0000256" key="1">
    <source>
        <dbReference type="SAM" id="MobiDB-lite"/>
    </source>
</evidence>